<dbReference type="PRINTS" id="PR00080">
    <property type="entry name" value="SDRFAMILY"/>
</dbReference>
<evidence type="ECO:0000256" key="1">
    <source>
        <dbReference type="ARBA" id="ARBA00006484"/>
    </source>
</evidence>
<dbReference type="PANTHER" id="PTHR42760">
    <property type="entry name" value="SHORT-CHAIN DEHYDROGENASES/REDUCTASES FAMILY MEMBER"/>
    <property type="match status" value="1"/>
</dbReference>
<dbReference type="PRINTS" id="PR00081">
    <property type="entry name" value="GDHRDH"/>
</dbReference>
<dbReference type="SUPFAM" id="SSF51735">
    <property type="entry name" value="NAD(P)-binding Rossmann-fold domains"/>
    <property type="match status" value="1"/>
</dbReference>
<gene>
    <name evidence="2" type="ORF">UW78_C0024G0008</name>
</gene>
<dbReference type="Gene3D" id="3.40.50.720">
    <property type="entry name" value="NAD(P)-binding Rossmann-like Domain"/>
    <property type="match status" value="1"/>
</dbReference>
<dbReference type="AlphaFoldDB" id="A0A0G1KB93"/>
<dbReference type="InterPro" id="IPR002347">
    <property type="entry name" value="SDR_fam"/>
</dbReference>
<dbReference type="Proteomes" id="UP000034595">
    <property type="component" value="Unassembled WGS sequence"/>
</dbReference>
<evidence type="ECO:0000313" key="3">
    <source>
        <dbReference type="Proteomes" id="UP000034595"/>
    </source>
</evidence>
<comment type="similarity">
    <text evidence="1">Belongs to the short-chain dehydrogenases/reductases (SDR) family.</text>
</comment>
<proteinExistence type="inferred from homology"/>
<accession>A0A0G1KB93</accession>
<organism evidence="2 3">
    <name type="scientific">Candidatus Azambacteria bacterium GW2011_GWA1_44_9</name>
    <dbReference type="NCBI Taxonomy" id="1618610"/>
    <lineage>
        <taxon>Bacteria</taxon>
        <taxon>Candidatus Azamiibacteriota</taxon>
    </lineage>
</organism>
<dbReference type="EMBL" id="LCJQ01000024">
    <property type="protein sequence ID" value="KKT80823.1"/>
    <property type="molecule type" value="Genomic_DNA"/>
</dbReference>
<sequence>MERPMLKGFSLLGKVIVLTGAAGFFGRYFAQALLEAEAKQVYLLDRDGAGLDELAQTLAQTGLHNWTACIVDQNNEDQVAGVFDRIQVHDPVDVLVNNAFRFGPLTGFTAPDPLGRVETATKTQVMTALESGTWWSLRATQLVAPGMKARGSGAIINIASMYGIVAPNPALYDGRDYFNPPGYGMAKAAVIAQTQYVAAWLGPEIRCNALAPGAIPNNDRKSENSEQNKDEEFVRRLTDRTLLNRLGHPHDLVGPLVFLASDASGYMTGHVLVVDGGWTVT</sequence>
<dbReference type="InterPro" id="IPR036291">
    <property type="entry name" value="NAD(P)-bd_dom_sf"/>
</dbReference>
<reference evidence="2 3" key="1">
    <citation type="journal article" date="2015" name="Nature">
        <title>rRNA introns, odd ribosomes, and small enigmatic genomes across a large radiation of phyla.</title>
        <authorList>
            <person name="Brown C.T."/>
            <person name="Hug L.A."/>
            <person name="Thomas B.C."/>
            <person name="Sharon I."/>
            <person name="Castelle C.J."/>
            <person name="Singh A."/>
            <person name="Wilkins M.J."/>
            <person name="Williams K.H."/>
            <person name="Banfield J.F."/>
        </authorList>
    </citation>
    <scope>NUCLEOTIDE SEQUENCE [LARGE SCALE GENOMIC DNA]</scope>
</reference>
<name>A0A0G1KB93_9BACT</name>
<dbReference type="GO" id="GO:0016616">
    <property type="term" value="F:oxidoreductase activity, acting on the CH-OH group of donors, NAD or NADP as acceptor"/>
    <property type="evidence" value="ECO:0007669"/>
    <property type="project" value="TreeGrafter"/>
</dbReference>
<protein>
    <submittedName>
        <fullName evidence="2">Short-chain dehydrogenase/reductase SDR</fullName>
    </submittedName>
</protein>
<comment type="caution">
    <text evidence="2">The sequence shown here is derived from an EMBL/GenBank/DDBJ whole genome shotgun (WGS) entry which is preliminary data.</text>
</comment>
<dbReference type="Pfam" id="PF13561">
    <property type="entry name" value="adh_short_C2"/>
    <property type="match status" value="1"/>
</dbReference>
<evidence type="ECO:0000313" key="2">
    <source>
        <dbReference type="EMBL" id="KKT80823.1"/>
    </source>
</evidence>